<accession>A0AB34IXU7</accession>
<comment type="caution">
    <text evidence="1">The sequence shown here is derived from an EMBL/GenBank/DDBJ whole genome shotgun (WGS) entry which is preliminary data.</text>
</comment>
<keyword evidence="2" id="KW-1185">Reference proteome</keyword>
<evidence type="ECO:0000313" key="2">
    <source>
        <dbReference type="Proteomes" id="UP001515480"/>
    </source>
</evidence>
<dbReference type="EMBL" id="JBGBPQ010000016">
    <property type="protein sequence ID" value="KAL1508740.1"/>
    <property type="molecule type" value="Genomic_DNA"/>
</dbReference>
<organism evidence="1 2">
    <name type="scientific">Prymnesium parvum</name>
    <name type="common">Toxic golden alga</name>
    <dbReference type="NCBI Taxonomy" id="97485"/>
    <lineage>
        <taxon>Eukaryota</taxon>
        <taxon>Haptista</taxon>
        <taxon>Haptophyta</taxon>
        <taxon>Prymnesiophyceae</taxon>
        <taxon>Prymnesiales</taxon>
        <taxon>Prymnesiaceae</taxon>
        <taxon>Prymnesium</taxon>
    </lineage>
</organism>
<protein>
    <submittedName>
        <fullName evidence="1">Uncharacterized protein</fullName>
    </submittedName>
</protein>
<evidence type="ECO:0000313" key="1">
    <source>
        <dbReference type="EMBL" id="KAL1508740.1"/>
    </source>
</evidence>
<gene>
    <name evidence="1" type="ORF">AB1Y20_004835</name>
</gene>
<name>A0AB34IXU7_PRYPA</name>
<dbReference type="AlphaFoldDB" id="A0AB34IXU7"/>
<reference evidence="1 2" key="1">
    <citation type="journal article" date="2024" name="Science">
        <title>Giant polyketide synthase enzymes in the biosynthesis of giant marine polyether toxins.</title>
        <authorList>
            <person name="Fallon T.R."/>
            <person name="Shende V.V."/>
            <person name="Wierzbicki I.H."/>
            <person name="Pendleton A.L."/>
            <person name="Watervoot N.F."/>
            <person name="Auber R.P."/>
            <person name="Gonzalez D.J."/>
            <person name="Wisecaver J.H."/>
            <person name="Moore B.S."/>
        </authorList>
    </citation>
    <scope>NUCLEOTIDE SEQUENCE [LARGE SCALE GENOMIC DNA]</scope>
    <source>
        <strain evidence="1 2">12B1</strain>
    </source>
</reference>
<proteinExistence type="predicted"/>
<dbReference type="Proteomes" id="UP001515480">
    <property type="component" value="Unassembled WGS sequence"/>
</dbReference>
<sequence length="68" mass="7637">MHCVLFTPAGRKNVATALDGPITYQLDSRLAHLLNAAKAVWDEVQRATRGVERADDGKWYRVDGKKRV</sequence>